<dbReference type="Gene3D" id="2.60.120.10">
    <property type="entry name" value="Jelly Rolls"/>
    <property type="match status" value="1"/>
</dbReference>
<dbReference type="InterPro" id="IPR011051">
    <property type="entry name" value="RmlC_Cupin_sf"/>
</dbReference>
<name>A0A1V0UTI7_9BACL</name>
<organism evidence="2 3">
    <name type="scientific">Paenibacillus larvae subsp. pulvifaciens</name>
    <dbReference type="NCBI Taxonomy" id="1477"/>
    <lineage>
        <taxon>Bacteria</taxon>
        <taxon>Bacillati</taxon>
        <taxon>Bacillota</taxon>
        <taxon>Bacilli</taxon>
        <taxon>Bacillales</taxon>
        <taxon>Paenibacillaceae</taxon>
        <taxon>Paenibacillus</taxon>
    </lineage>
</organism>
<dbReference type="RefSeq" id="WP_024092967.1">
    <property type="nucleotide sequence ID" value="NZ_CP019794.1"/>
</dbReference>
<evidence type="ECO:0000313" key="3">
    <source>
        <dbReference type="Proteomes" id="UP000192727"/>
    </source>
</evidence>
<dbReference type="GO" id="GO:0000271">
    <property type="term" value="P:polysaccharide biosynthetic process"/>
    <property type="evidence" value="ECO:0007669"/>
    <property type="project" value="TreeGrafter"/>
</dbReference>
<dbReference type="AlphaFoldDB" id="A0A1V0UTI7"/>
<dbReference type="Proteomes" id="UP000192727">
    <property type="component" value="Chromosome"/>
</dbReference>
<dbReference type="EMBL" id="CP020557">
    <property type="protein sequence ID" value="ARF68310.1"/>
    <property type="molecule type" value="Genomic_DNA"/>
</dbReference>
<sequence>MKFSKTPLEGAYLIGLEKHEDERGFFTRTFCANEFEARGLMPQFIQCNLSYNRKRGTIRGMHYQHPPYGEAKLVQCIRGELYDVIIDLRPLSKTYRQTFAVHLAGNSGTMLYIPEGFAHGFQTLQDETEVLYYMSSPYKPEAAAGIRWNDPSFSIVWPLDVKIISERDRHYPDYREFSR</sequence>
<reference evidence="2 3" key="1">
    <citation type="submission" date="2017-03" db="EMBL/GenBank/DDBJ databases">
        <title>Paenibacillus larvae genome sequencing.</title>
        <authorList>
            <person name="Dingman D.W."/>
        </authorList>
    </citation>
    <scope>NUCLEOTIDE SEQUENCE [LARGE SCALE GENOMIC DNA]</scope>
    <source>
        <strain evidence="2 3">SAG 10367</strain>
    </source>
</reference>
<dbReference type="InterPro" id="IPR000888">
    <property type="entry name" value="RmlC-like"/>
</dbReference>
<dbReference type="InterPro" id="IPR014710">
    <property type="entry name" value="RmlC-like_jellyroll"/>
</dbReference>
<dbReference type="SUPFAM" id="SSF51182">
    <property type="entry name" value="RmlC-like cupins"/>
    <property type="match status" value="1"/>
</dbReference>
<dbReference type="GO" id="GO:0005829">
    <property type="term" value="C:cytosol"/>
    <property type="evidence" value="ECO:0007669"/>
    <property type="project" value="TreeGrafter"/>
</dbReference>
<comment type="function">
    <text evidence="1">Catalyzes the epimerization of the C3' and C5'positions of dTDP-6-deoxy-D-xylo-4-hexulose, forming dTDP-6-deoxy-L-lyxo-4-hexulose.</text>
</comment>
<dbReference type="GO" id="GO:0008830">
    <property type="term" value="F:dTDP-4-dehydrorhamnose 3,5-epimerase activity"/>
    <property type="evidence" value="ECO:0007669"/>
    <property type="project" value="UniProtKB-UniRule"/>
</dbReference>
<dbReference type="GO" id="GO:0019305">
    <property type="term" value="P:dTDP-rhamnose biosynthetic process"/>
    <property type="evidence" value="ECO:0007669"/>
    <property type="project" value="UniProtKB-UniRule"/>
</dbReference>
<comment type="subunit">
    <text evidence="1">Homodimer.</text>
</comment>
<dbReference type="CDD" id="cd00438">
    <property type="entry name" value="cupin_RmlC"/>
    <property type="match status" value="1"/>
</dbReference>
<dbReference type="GeneID" id="64220987"/>
<comment type="pathway">
    <text evidence="1">Carbohydrate biosynthesis; dTDP-L-rhamnose biosynthesis.</text>
</comment>
<dbReference type="PANTHER" id="PTHR21047:SF2">
    <property type="entry name" value="THYMIDINE DIPHOSPHO-4-KETO-RHAMNOSE 3,5-EPIMERASE"/>
    <property type="match status" value="1"/>
</dbReference>
<dbReference type="EC" id="5.1.3.13" evidence="1"/>
<proteinExistence type="inferred from homology"/>
<comment type="similarity">
    <text evidence="1">Belongs to the dTDP-4-dehydrorhamnose 3,5-epimerase family.</text>
</comment>
<evidence type="ECO:0000256" key="1">
    <source>
        <dbReference type="RuleBase" id="RU364069"/>
    </source>
</evidence>
<comment type="catalytic activity">
    <reaction evidence="1">
        <text>dTDP-4-dehydro-6-deoxy-alpha-D-glucose = dTDP-4-dehydro-beta-L-rhamnose</text>
        <dbReference type="Rhea" id="RHEA:16969"/>
        <dbReference type="ChEBI" id="CHEBI:57649"/>
        <dbReference type="ChEBI" id="CHEBI:62830"/>
        <dbReference type="EC" id="5.1.3.13"/>
    </reaction>
</comment>
<accession>A0A1V0UTI7</accession>
<evidence type="ECO:0000313" key="2">
    <source>
        <dbReference type="EMBL" id="ARF68310.1"/>
    </source>
</evidence>
<dbReference type="PANTHER" id="PTHR21047">
    <property type="entry name" value="DTDP-6-DEOXY-D-GLUCOSE-3,5 EPIMERASE"/>
    <property type="match status" value="1"/>
</dbReference>
<protein>
    <recommendedName>
        <fullName evidence="1">dTDP-4-dehydrorhamnose 3,5-epimerase</fullName>
        <ecNumber evidence="1">5.1.3.13</ecNumber>
    </recommendedName>
    <alternativeName>
        <fullName evidence="1">Thymidine diphospho-4-keto-rhamnose 3,5-epimerase</fullName>
    </alternativeName>
</protein>
<dbReference type="NCBIfam" id="TIGR01221">
    <property type="entry name" value="rmlC"/>
    <property type="match status" value="1"/>
</dbReference>
<dbReference type="Pfam" id="PF00908">
    <property type="entry name" value="dTDP_sugar_isom"/>
    <property type="match status" value="1"/>
</dbReference>
<dbReference type="UniPathway" id="UPA00124"/>
<gene>
    <name evidence="2" type="ORF">B7C51_11580</name>
</gene>
<keyword evidence="1" id="KW-0413">Isomerase</keyword>